<keyword evidence="4" id="KW-1185">Reference proteome</keyword>
<reference evidence="3" key="1">
    <citation type="submission" date="2022-08" db="EMBL/GenBank/DDBJ databases">
        <authorList>
            <person name="Kallberg Y."/>
            <person name="Tangrot J."/>
            <person name="Rosling A."/>
        </authorList>
    </citation>
    <scope>NUCLEOTIDE SEQUENCE</scope>
    <source>
        <strain evidence="3">Wild A</strain>
    </source>
</reference>
<evidence type="ECO:0000256" key="2">
    <source>
        <dbReference type="SAM" id="MobiDB-lite"/>
    </source>
</evidence>
<evidence type="ECO:0000256" key="1">
    <source>
        <dbReference type="SAM" id="Coils"/>
    </source>
</evidence>
<dbReference type="EMBL" id="CAMKVN010000531">
    <property type="protein sequence ID" value="CAI2168913.1"/>
    <property type="molecule type" value="Genomic_DNA"/>
</dbReference>
<keyword evidence="1" id="KW-0175">Coiled coil</keyword>
<accession>A0A9W4SHA7</accession>
<evidence type="ECO:0000313" key="3">
    <source>
        <dbReference type="EMBL" id="CAI2168913.1"/>
    </source>
</evidence>
<gene>
    <name evidence="3" type="ORF">FWILDA_LOCUS3819</name>
</gene>
<organism evidence="3 4">
    <name type="scientific">Funneliformis geosporum</name>
    <dbReference type="NCBI Taxonomy" id="1117311"/>
    <lineage>
        <taxon>Eukaryota</taxon>
        <taxon>Fungi</taxon>
        <taxon>Fungi incertae sedis</taxon>
        <taxon>Mucoromycota</taxon>
        <taxon>Glomeromycotina</taxon>
        <taxon>Glomeromycetes</taxon>
        <taxon>Glomerales</taxon>
        <taxon>Glomeraceae</taxon>
        <taxon>Funneliformis</taxon>
    </lineage>
</organism>
<proteinExistence type="predicted"/>
<feature type="region of interest" description="Disordered" evidence="2">
    <location>
        <begin position="84"/>
        <end position="104"/>
    </location>
</feature>
<name>A0A9W4SHA7_9GLOM</name>
<dbReference type="Proteomes" id="UP001153678">
    <property type="component" value="Unassembled WGS sequence"/>
</dbReference>
<feature type="compositionally biased region" description="Polar residues" evidence="2">
    <location>
        <begin position="90"/>
        <end position="104"/>
    </location>
</feature>
<comment type="caution">
    <text evidence="3">The sequence shown here is derived from an EMBL/GenBank/DDBJ whole genome shotgun (WGS) entry which is preliminary data.</text>
</comment>
<sequence>MEDVNSDYNGLPQNTELPNNNLQYNSVTTTNPSQNDLQQGTFISYCDCGLEPVLREVKANTLNKGRLFCRATPSISLHWRYKNPSHRASFPQTPGSPPTRSQSHLSLNSIDDELSTRNLTGDVYTRKPAVFDNWNDVPKYSTPQLLDVLQNHLMQQDRNYQKWYTAYQSTKQDLEDARKEIEKSNRDYEILDRENKLYKREIKFLKSEKRSLEDENVSIKEENQELKRR</sequence>
<feature type="region of interest" description="Disordered" evidence="2">
    <location>
        <begin position="1"/>
        <end position="22"/>
    </location>
</feature>
<dbReference type="AlphaFoldDB" id="A0A9W4SHA7"/>
<feature type="coiled-coil region" evidence="1">
    <location>
        <begin position="164"/>
        <end position="229"/>
    </location>
</feature>
<protein>
    <submittedName>
        <fullName evidence="3">11578_t:CDS:1</fullName>
    </submittedName>
</protein>
<dbReference type="OrthoDB" id="2362996at2759"/>
<evidence type="ECO:0000313" key="4">
    <source>
        <dbReference type="Proteomes" id="UP001153678"/>
    </source>
</evidence>